<evidence type="ECO:0000313" key="3">
    <source>
        <dbReference type="Proteomes" id="UP000018482"/>
    </source>
</evidence>
<organism evidence="2 3">
    <name type="scientific">Streptococcus agalactiae LMG 14747</name>
    <dbReference type="NCBI Taxonomy" id="1154860"/>
    <lineage>
        <taxon>Bacteria</taxon>
        <taxon>Bacillati</taxon>
        <taxon>Bacillota</taxon>
        <taxon>Bacilli</taxon>
        <taxon>Lactobacillales</taxon>
        <taxon>Streptococcaceae</taxon>
        <taxon>Streptococcus</taxon>
    </lineage>
</organism>
<dbReference type="Proteomes" id="UP000018482">
    <property type="component" value="Unassembled WGS sequence"/>
</dbReference>
<name>V6Z698_STRAG</name>
<feature type="transmembrane region" description="Helical" evidence="1">
    <location>
        <begin position="50"/>
        <end position="72"/>
    </location>
</feature>
<keyword evidence="1" id="KW-0472">Membrane</keyword>
<dbReference type="AlphaFoldDB" id="V6Z698"/>
<feature type="transmembrane region" description="Helical" evidence="1">
    <location>
        <begin position="84"/>
        <end position="105"/>
    </location>
</feature>
<keyword evidence="1" id="KW-0812">Transmembrane</keyword>
<protein>
    <submittedName>
        <fullName evidence="2">Uncharacterized protein</fullName>
    </submittedName>
</protein>
<evidence type="ECO:0000256" key="1">
    <source>
        <dbReference type="SAM" id="Phobius"/>
    </source>
</evidence>
<reference evidence="2 3" key="1">
    <citation type="submission" date="2013-05" db="EMBL/GenBank/DDBJ databases">
        <authorList>
            <person name="Richards V.P."/>
            <person name="Durkin S.A.S."/>
            <person name="Kim M."/>
            <person name="Pavinski Bitar P.D."/>
            <person name="Stanhope M.J."/>
            <person name="Town C.D."/>
            <person name="Venter J.C."/>
        </authorList>
    </citation>
    <scope>NUCLEOTIDE SEQUENCE [LARGE SCALE GENOMIC DNA]</scope>
    <source>
        <strain evidence="2 3">LMG 14747</strain>
    </source>
</reference>
<dbReference type="EMBL" id="ANQC01000116">
    <property type="protein sequence ID" value="ESV55144.1"/>
    <property type="molecule type" value="Genomic_DNA"/>
</dbReference>
<evidence type="ECO:0000313" key="2">
    <source>
        <dbReference type="EMBL" id="ESV55144.1"/>
    </source>
</evidence>
<comment type="caution">
    <text evidence="2">The sequence shown here is derived from an EMBL/GenBank/DDBJ whole genome shotgun (WGS) entry which is preliminary data.</text>
</comment>
<keyword evidence="1" id="KW-1133">Transmembrane helix</keyword>
<sequence>MNNEDKPLADMLGVGTDTINNLTKLMGGSDTEVYNTLVKEYTLYTIMENIMVFSIVMLFLTLVPTLVTLFSYNDYPGDINYKHVLKLCFTVMVVLIFAILVANILSPMLAPNINIIKEIGR</sequence>
<proteinExistence type="predicted"/>
<gene>
    <name evidence="2" type="ORF">SAG0136_07980</name>
</gene>
<accession>V6Z698</accession>